<protein>
    <submittedName>
        <fullName evidence="1">Uncharacterized protein</fullName>
    </submittedName>
</protein>
<evidence type="ECO:0000313" key="1">
    <source>
        <dbReference type="EMBL" id="KAK0133656.1"/>
    </source>
</evidence>
<reference evidence="1" key="1">
    <citation type="journal article" date="2023" name="Front. Mar. Sci.">
        <title>A new Merluccius polli reference genome to investigate the effects of global change in West African waters.</title>
        <authorList>
            <person name="Mateo J.L."/>
            <person name="Blanco-Fernandez C."/>
            <person name="Garcia-Vazquez E."/>
            <person name="Machado-Schiaffino G."/>
        </authorList>
    </citation>
    <scope>NUCLEOTIDE SEQUENCE</scope>
    <source>
        <strain evidence="1">C29</strain>
        <tissue evidence="1">Fin</tissue>
    </source>
</reference>
<dbReference type="Proteomes" id="UP001174136">
    <property type="component" value="Unassembled WGS sequence"/>
</dbReference>
<proteinExistence type="predicted"/>
<comment type="caution">
    <text evidence="1">The sequence shown here is derived from an EMBL/GenBank/DDBJ whole genome shotgun (WGS) entry which is preliminary data.</text>
</comment>
<organism evidence="1 2">
    <name type="scientific">Merluccius polli</name>
    <name type="common">Benguela hake</name>
    <name type="synonym">Merluccius cadenati</name>
    <dbReference type="NCBI Taxonomy" id="89951"/>
    <lineage>
        <taxon>Eukaryota</taxon>
        <taxon>Metazoa</taxon>
        <taxon>Chordata</taxon>
        <taxon>Craniata</taxon>
        <taxon>Vertebrata</taxon>
        <taxon>Euteleostomi</taxon>
        <taxon>Actinopterygii</taxon>
        <taxon>Neopterygii</taxon>
        <taxon>Teleostei</taxon>
        <taxon>Neoteleostei</taxon>
        <taxon>Acanthomorphata</taxon>
        <taxon>Zeiogadaria</taxon>
        <taxon>Gadariae</taxon>
        <taxon>Gadiformes</taxon>
        <taxon>Gadoidei</taxon>
        <taxon>Merlucciidae</taxon>
        <taxon>Merluccius</taxon>
    </lineage>
</organism>
<keyword evidence="2" id="KW-1185">Reference proteome</keyword>
<accession>A0AA47NPS9</accession>
<dbReference type="EMBL" id="JAOPHQ010005976">
    <property type="protein sequence ID" value="KAK0133656.1"/>
    <property type="molecule type" value="Genomic_DNA"/>
</dbReference>
<evidence type="ECO:0000313" key="2">
    <source>
        <dbReference type="Proteomes" id="UP001174136"/>
    </source>
</evidence>
<sequence>MPQLFLHAAHIMSVFGSTYSCEEIFPVIKLNKISHNTDQHLVSVLKVATAKDIKPGIDEVITKKRCRFSACAALQCLSKAAVLPSCNHGSRGSLEAGGDWKHRVTLALLKCFRAWAKLSVKPVLNANMTPRIAPLGTSTSLFDKPLVSFHLHASVQPSSGQSLISLTQPPLDQLTVHVDGDDGALDGDAQLVPLAVEERVEVAALKGVVEGVLLEPLEGELHHPLGAIHNY</sequence>
<name>A0AA47NPS9_MERPO</name>
<gene>
    <name evidence="1" type="ORF">N1851_030788</name>
</gene>
<dbReference type="AlphaFoldDB" id="A0AA47NPS9"/>